<name>A0A2V3ZIJ4_9GAMM</name>
<dbReference type="PROSITE" id="PS50113">
    <property type="entry name" value="PAC"/>
    <property type="match status" value="2"/>
</dbReference>
<keyword evidence="6" id="KW-1185">Reference proteome</keyword>
<evidence type="ECO:0000259" key="3">
    <source>
        <dbReference type="PROSITE" id="PS50113"/>
    </source>
</evidence>
<dbReference type="NCBIfam" id="TIGR00229">
    <property type="entry name" value="sensory_box"/>
    <property type="match status" value="2"/>
</dbReference>
<dbReference type="SMART" id="SM00086">
    <property type="entry name" value="PAC"/>
    <property type="match status" value="2"/>
</dbReference>
<dbReference type="OrthoDB" id="9812260at2"/>
<dbReference type="NCBIfam" id="TIGR00254">
    <property type="entry name" value="GGDEF"/>
    <property type="match status" value="1"/>
</dbReference>
<protein>
    <recommendedName>
        <fullName evidence="7">Sensor domain-containing diguanylate cyclase</fullName>
    </recommendedName>
</protein>
<dbReference type="GO" id="GO:0003824">
    <property type="term" value="F:catalytic activity"/>
    <property type="evidence" value="ECO:0007669"/>
    <property type="project" value="UniProtKB-ARBA"/>
</dbReference>
<feature type="domain" description="PAC" evidence="3">
    <location>
        <begin position="78"/>
        <end position="129"/>
    </location>
</feature>
<evidence type="ECO:0000313" key="6">
    <source>
        <dbReference type="Proteomes" id="UP000253987"/>
    </source>
</evidence>
<proteinExistence type="predicted"/>
<evidence type="ECO:0000259" key="2">
    <source>
        <dbReference type="PROSITE" id="PS50112"/>
    </source>
</evidence>
<dbReference type="PANTHER" id="PTHR44757">
    <property type="entry name" value="DIGUANYLATE CYCLASE DGCP"/>
    <property type="match status" value="1"/>
</dbReference>
<feature type="domain" description="PAC" evidence="3">
    <location>
        <begin position="203"/>
        <end position="255"/>
    </location>
</feature>
<dbReference type="InterPro" id="IPR029787">
    <property type="entry name" value="Nucleotide_cyclase"/>
</dbReference>
<accession>A0A2V3ZIJ4</accession>
<dbReference type="Proteomes" id="UP000253987">
    <property type="component" value="Unassembled WGS sequence"/>
</dbReference>
<dbReference type="InterPro" id="IPR000160">
    <property type="entry name" value="GGDEF_dom"/>
</dbReference>
<evidence type="ECO:0000256" key="1">
    <source>
        <dbReference type="ARBA" id="ARBA00001946"/>
    </source>
</evidence>
<feature type="domain" description="PAS" evidence="2">
    <location>
        <begin position="130"/>
        <end position="200"/>
    </location>
</feature>
<dbReference type="Pfam" id="PF00990">
    <property type="entry name" value="GGDEF"/>
    <property type="match status" value="1"/>
</dbReference>
<dbReference type="SMART" id="SM00267">
    <property type="entry name" value="GGDEF"/>
    <property type="match status" value="1"/>
</dbReference>
<feature type="domain" description="GGDEF" evidence="4">
    <location>
        <begin position="287"/>
        <end position="421"/>
    </location>
</feature>
<dbReference type="Pfam" id="PF13426">
    <property type="entry name" value="PAS_9"/>
    <property type="match status" value="2"/>
</dbReference>
<dbReference type="CDD" id="cd01949">
    <property type="entry name" value="GGDEF"/>
    <property type="match status" value="1"/>
</dbReference>
<dbReference type="SUPFAM" id="SSF55785">
    <property type="entry name" value="PYP-like sensor domain (PAS domain)"/>
    <property type="match status" value="2"/>
</dbReference>
<dbReference type="FunFam" id="3.30.70.270:FF:000001">
    <property type="entry name" value="Diguanylate cyclase domain protein"/>
    <property type="match status" value="1"/>
</dbReference>
<feature type="domain" description="PAS" evidence="2">
    <location>
        <begin position="6"/>
        <end position="48"/>
    </location>
</feature>
<dbReference type="InterPro" id="IPR001610">
    <property type="entry name" value="PAC"/>
</dbReference>
<gene>
    <name evidence="5" type="ORF">DIT71_11740</name>
</gene>
<dbReference type="AlphaFoldDB" id="A0A2V3ZIJ4"/>
<dbReference type="PROSITE" id="PS50112">
    <property type="entry name" value="PAS"/>
    <property type="match status" value="2"/>
</dbReference>
<evidence type="ECO:0000259" key="4">
    <source>
        <dbReference type="PROSITE" id="PS50887"/>
    </source>
</evidence>
<dbReference type="InterPro" id="IPR000014">
    <property type="entry name" value="PAS"/>
</dbReference>
<dbReference type="EMBL" id="QFWX01000005">
    <property type="protein sequence ID" value="PXX90177.1"/>
    <property type="molecule type" value="Genomic_DNA"/>
</dbReference>
<comment type="cofactor">
    <cofactor evidence="1">
        <name>Mg(2+)</name>
        <dbReference type="ChEBI" id="CHEBI:18420"/>
    </cofactor>
</comment>
<dbReference type="InterPro" id="IPR000700">
    <property type="entry name" value="PAS-assoc_C"/>
</dbReference>
<dbReference type="Gene3D" id="3.30.70.270">
    <property type="match status" value="1"/>
</dbReference>
<organism evidence="5 6">
    <name type="scientific">Marinobacter vulgaris</name>
    <dbReference type="NCBI Taxonomy" id="1928331"/>
    <lineage>
        <taxon>Bacteria</taxon>
        <taxon>Pseudomonadati</taxon>
        <taxon>Pseudomonadota</taxon>
        <taxon>Gammaproteobacteria</taxon>
        <taxon>Pseudomonadales</taxon>
        <taxon>Marinobacteraceae</taxon>
        <taxon>Marinobacter</taxon>
    </lineage>
</organism>
<dbReference type="Gene3D" id="3.30.450.20">
    <property type="entry name" value="PAS domain"/>
    <property type="match status" value="2"/>
</dbReference>
<dbReference type="InterPro" id="IPR043128">
    <property type="entry name" value="Rev_trsase/Diguanyl_cyclase"/>
</dbReference>
<dbReference type="PROSITE" id="PS50887">
    <property type="entry name" value="GGDEF"/>
    <property type="match status" value="1"/>
</dbReference>
<dbReference type="RefSeq" id="WP_114613420.1">
    <property type="nucleotide sequence ID" value="NZ_QFWX01000005.1"/>
</dbReference>
<reference evidence="6" key="1">
    <citation type="submission" date="2018-05" db="EMBL/GenBank/DDBJ databases">
        <authorList>
            <person name="Lu D."/>
        </authorList>
    </citation>
    <scope>NUCLEOTIDE SEQUENCE [LARGE SCALE GENOMIC DNA]</scope>
    <source>
        <strain evidence="6">F01</strain>
    </source>
</reference>
<dbReference type="SUPFAM" id="SSF55073">
    <property type="entry name" value="Nucleotide cyclase"/>
    <property type="match status" value="1"/>
</dbReference>
<sequence>MARHLGEDHYRLLFEFSMDAVLYTETDGQILAANPAACNLLKYTEAQICSLGRSGLIDASASPEIPRMLEERELKGSTEGELTYIRSDGNRFVGWTSSAVIVDGSGPRKTVIIVRDLTDTKKKEAALLRSIRELNDLYNHAPCGYHSVDADGMIVKINNTELSWLGCSREEVIGKTFKNYLSSASQDVYTENFERYKKSGSQKDLELELIQKNGRKRTVWLNSTAIYDEQAEFIMSRSTLVDVTERKELEQELIRKAQIDYLTGLNNRDNFNSLAKREFATCQRLDIPLGFLFLDIDDFKEVNDTYGHHAGDRALSAVGECFINALRNIDILGRWGGEEFVALLPGVAGLEVRELAERLRIELSEFRINIDQDVSIAVTVSIGASYLESSDSSIDCMAKRADVALYSAKSEGKNCVVLNPDSLA</sequence>
<dbReference type="PANTHER" id="PTHR44757:SF2">
    <property type="entry name" value="BIOFILM ARCHITECTURE MAINTENANCE PROTEIN MBAA"/>
    <property type="match status" value="1"/>
</dbReference>
<evidence type="ECO:0000313" key="5">
    <source>
        <dbReference type="EMBL" id="PXX90177.1"/>
    </source>
</evidence>
<dbReference type="CDD" id="cd00130">
    <property type="entry name" value="PAS"/>
    <property type="match status" value="2"/>
</dbReference>
<comment type="caution">
    <text evidence="5">The sequence shown here is derived from an EMBL/GenBank/DDBJ whole genome shotgun (WGS) entry which is preliminary data.</text>
</comment>
<dbReference type="SMART" id="SM00091">
    <property type="entry name" value="PAS"/>
    <property type="match status" value="2"/>
</dbReference>
<dbReference type="InterPro" id="IPR035965">
    <property type="entry name" value="PAS-like_dom_sf"/>
</dbReference>
<evidence type="ECO:0008006" key="7">
    <source>
        <dbReference type="Google" id="ProtNLM"/>
    </source>
</evidence>
<reference evidence="5 6" key="2">
    <citation type="submission" date="2018-06" db="EMBL/GenBank/DDBJ databases">
        <title>Marinobactersediminissp. nov, a moderately halophilic bacterium isolated from marine solar saltern.</title>
        <authorList>
            <person name="Zhang Y."/>
        </authorList>
    </citation>
    <scope>NUCLEOTIDE SEQUENCE [LARGE SCALE GENOMIC DNA]</scope>
    <source>
        <strain evidence="5 6">F01</strain>
    </source>
</reference>
<dbReference type="InterPro" id="IPR052155">
    <property type="entry name" value="Biofilm_reg_signaling"/>
</dbReference>